<dbReference type="EMBL" id="CM010720">
    <property type="protein sequence ID" value="RZC65573.1"/>
    <property type="molecule type" value="Genomic_DNA"/>
</dbReference>
<protein>
    <submittedName>
        <fullName evidence="1">Uncharacterized protein</fullName>
    </submittedName>
</protein>
<gene>
    <name evidence="1" type="ORF">C5167_009267</name>
</gene>
<dbReference type="Proteomes" id="UP000316621">
    <property type="component" value="Chromosome 6"/>
</dbReference>
<evidence type="ECO:0000313" key="1">
    <source>
        <dbReference type="EMBL" id="RZC65573.1"/>
    </source>
</evidence>
<sequence length="61" mass="7372">MVMVVVLEVSFSYNYKKIFHYCSVSIDCIPGYHLSEYHRYEDFWHDLLGLRIDILSTPLWK</sequence>
<keyword evidence="2" id="KW-1185">Reference proteome</keyword>
<dbReference type="Gramene" id="RZC65573">
    <property type="protein sequence ID" value="RZC65573"/>
    <property type="gene ID" value="C5167_009267"/>
</dbReference>
<dbReference type="AlphaFoldDB" id="A0A4Y7JWW7"/>
<name>A0A4Y7JWW7_PAPSO</name>
<proteinExistence type="predicted"/>
<reference evidence="1 2" key="1">
    <citation type="journal article" date="2018" name="Science">
        <title>The opium poppy genome and morphinan production.</title>
        <authorList>
            <person name="Guo L."/>
            <person name="Winzer T."/>
            <person name="Yang X."/>
            <person name="Li Y."/>
            <person name="Ning Z."/>
            <person name="He Z."/>
            <person name="Teodor R."/>
            <person name="Lu Y."/>
            <person name="Bowser T.A."/>
            <person name="Graham I.A."/>
            <person name="Ye K."/>
        </authorList>
    </citation>
    <scope>NUCLEOTIDE SEQUENCE [LARGE SCALE GENOMIC DNA]</scope>
    <source>
        <strain evidence="2">cv. HN1</strain>
        <tissue evidence="1">Leaves</tissue>
    </source>
</reference>
<organism evidence="1 2">
    <name type="scientific">Papaver somniferum</name>
    <name type="common">Opium poppy</name>
    <dbReference type="NCBI Taxonomy" id="3469"/>
    <lineage>
        <taxon>Eukaryota</taxon>
        <taxon>Viridiplantae</taxon>
        <taxon>Streptophyta</taxon>
        <taxon>Embryophyta</taxon>
        <taxon>Tracheophyta</taxon>
        <taxon>Spermatophyta</taxon>
        <taxon>Magnoliopsida</taxon>
        <taxon>Ranunculales</taxon>
        <taxon>Papaveraceae</taxon>
        <taxon>Papaveroideae</taxon>
        <taxon>Papaver</taxon>
    </lineage>
</organism>
<evidence type="ECO:0000313" key="2">
    <source>
        <dbReference type="Proteomes" id="UP000316621"/>
    </source>
</evidence>
<accession>A0A4Y7JWW7</accession>